<protein>
    <submittedName>
        <fullName evidence="2">Uncharacterized protein</fullName>
    </submittedName>
</protein>
<dbReference type="Proteomes" id="UP000660262">
    <property type="component" value="Unassembled WGS sequence"/>
</dbReference>
<keyword evidence="1" id="KW-0732">Signal</keyword>
<accession>A0A830HNI3</accession>
<sequence length="352" mass="39532">MCWRWRWRIARIVILAGMWGAWTHANAQVPVDVDAGANAKPAGNMCSPHTFSCTSGTEAIAAAGNVKMGDGEALSKHTAIVVPRCTEDVGWLATFGCKDRKKLAIVLYNKCDAPIPAALNDMPCLQVVNQTGAQNAGPHVTFLSFLADFYDRLPEMNWFIKATVRGVGPNPEKFVQFQRKYADMNGLTYVSFGTKKLGTFHPNSKVLSSPFAPFLCRKKQSVWTASARSEFAVSRARIRRWPKCYYERMRSFLVDSNKKRRGEPVNYMLERFYNTMFSCSVNGCGVAGTRCRGRILCFGNNVTCSRAHFDTSFTAQRNKKPPAGKGKTQKVSLFGRWRSTKDTYWNRRREAA</sequence>
<feature type="signal peptide" evidence="1">
    <location>
        <begin position="1"/>
        <end position="27"/>
    </location>
</feature>
<feature type="chain" id="PRO_5032707941" evidence="1">
    <location>
        <begin position="28"/>
        <end position="352"/>
    </location>
</feature>
<reference evidence="2" key="1">
    <citation type="submission" date="2020-10" db="EMBL/GenBank/DDBJ databases">
        <title>Unveiling of a novel bifunctional photoreceptor, Dualchrome1, isolated from a cosmopolitan green alga.</title>
        <authorList>
            <person name="Suzuki S."/>
            <person name="Kawachi M."/>
        </authorList>
    </citation>
    <scope>NUCLEOTIDE SEQUENCE</scope>
    <source>
        <strain evidence="2">NIES 2893</strain>
    </source>
</reference>
<dbReference type="OrthoDB" id="426718at2759"/>
<dbReference type="EMBL" id="BNJQ01000021">
    <property type="protein sequence ID" value="GHP08488.1"/>
    <property type="molecule type" value="Genomic_DNA"/>
</dbReference>
<comment type="caution">
    <text evidence="2">The sequence shown here is derived from an EMBL/GenBank/DDBJ whole genome shotgun (WGS) entry which is preliminary data.</text>
</comment>
<organism evidence="2 3">
    <name type="scientific">Pycnococcus provasolii</name>
    <dbReference type="NCBI Taxonomy" id="41880"/>
    <lineage>
        <taxon>Eukaryota</taxon>
        <taxon>Viridiplantae</taxon>
        <taxon>Chlorophyta</taxon>
        <taxon>Pseudoscourfieldiophyceae</taxon>
        <taxon>Pseudoscourfieldiales</taxon>
        <taxon>Pycnococcaceae</taxon>
        <taxon>Pycnococcus</taxon>
    </lineage>
</organism>
<evidence type="ECO:0000313" key="3">
    <source>
        <dbReference type="Proteomes" id="UP000660262"/>
    </source>
</evidence>
<name>A0A830HNI3_9CHLO</name>
<evidence type="ECO:0000256" key="1">
    <source>
        <dbReference type="SAM" id="SignalP"/>
    </source>
</evidence>
<proteinExistence type="predicted"/>
<dbReference type="AlphaFoldDB" id="A0A830HNI3"/>
<keyword evidence="3" id="KW-1185">Reference proteome</keyword>
<gene>
    <name evidence="2" type="ORF">PPROV_000722600</name>
</gene>
<evidence type="ECO:0000313" key="2">
    <source>
        <dbReference type="EMBL" id="GHP08488.1"/>
    </source>
</evidence>